<feature type="transmembrane region" description="Helical" evidence="6">
    <location>
        <begin position="46"/>
        <end position="66"/>
    </location>
</feature>
<evidence type="ECO:0000256" key="4">
    <source>
        <dbReference type="ARBA" id="ARBA00022989"/>
    </source>
</evidence>
<feature type="transmembrane region" description="Helical" evidence="6">
    <location>
        <begin position="109"/>
        <end position="127"/>
    </location>
</feature>
<feature type="transmembrane region" description="Helical" evidence="6">
    <location>
        <begin position="170"/>
        <end position="189"/>
    </location>
</feature>
<feature type="transmembrane region" description="Helical" evidence="6">
    <location>
        <begin position="78"/>
        <end position="97"/>
    </location>
</feature>
<evidence type="ECO:0000256" key="2">
    <source>
        <dbReference type="ARBA" id="ARBA00022475"/>
    </source>
</evidence>
<feature type="transmembrane region" description="Helical" evidence="6">
    <location>
        <begin position="345"/>
        <end position="364"/>
    </location>
</feature>
<dbReference type="Gene3D" id="1.20.1250.20">
    <property type="entry name" value="MFS general substrate transporter like domains"/>
    <property type="match status" value="1"/>
</dbReference>
<proteinExistence type="predicted"/>
<dbReference type="Proteomes" id="UP000602653">
    <property type="component" value="Chromosome"/>
</dbReference>
<evidence type="ECO:0000256" key="6">
    <source>
        <dbReference type="SAM" id="Phobius"/>
    </source>
</evidence>
<feature type="transmembrane region" description="Helical" evidence="6">
    <location>
        <begin position="251"/>
        <end position="272"/>
    </location>
</feature>
<feature type="transmembrane region" description="Helical" evidence="6">
    <location>
        <begin position="302"/>
        <end position="324"/>
    </location>
</feature>
<keyword evidence="4 6" id="KW-1133">Transmembrane helix</keyword>
<gene>
    <name evidence="7" type="ORF">JTE88_02005</name>
</gene>
<dbReference type="CDD" id="cd06173">
    <property type="entry name" value="MFS_MefA_like"/>
    <property type="match status" value="1"/>
</dbReference>
<keyword evidence="2" id="KW-1003">Cell membrane</keyword>
<dbReference type="PANTHER" id="PTHR23513">
    <property type="entry name" value="INTEGRAL MEMBRANE EFFLUX PROTEIN-RELATED"/>
    <property type="match status" value="1"/>
</dbReference>
<organism evidence="7 8">
    <name type="scientific">Arcanobacterium phocisimile</name>
    <dbReference type="NCBI Taxonomy" id="1302235"/>
    <lineage>
        <taxon>Bacteria</taxon>
        <taxon>Bacillati</taxon>
        <taxon>Actinomycetota</taxon>
        <taxon>Actinomycetes</taxon>
        <taxon>Actinomycetales</taxon>
        <taxon>Actinomycetaceae</taxon>
        <taxon>Arcanobacterium</taxon>
    </lineage>
</organism>
<keyword evidence="8" id="KW-1185">Reference proteome</keyword>
<evidence type="ECO:0000313" key="7">
    <source>
        <dbReference type="EMBL" id="QRV02552.1"/>
    </source>
</evidence>
<dbReference type="RefSeq" id="WP_204425047.1">
    <property type="nucleotide sequence ID" value="NZ_CP070228.1"/>
</dbReference>
<dbReference type="SUPFAM" id="SSF103473">
    <property type="entry name" value="MFS general substrate transporter"/>
    <property type="match status" value="1"/>
</dbReference>
<evidence type="ECO:0000256" key="3">
    <source>
        <dbReference type="ARBA" id="ARBA00022692"/>
    </source>
</evidence>
<reference evidence="7 8" key="1">
    <citation type="submission" date="2021-02" db="EMBL/GenBank/DDBJ databases">
        <title>Complete Genome Sequence of Arcanobacterium phocisimile strain DSM 26142T from a harbour seal.</title>
        <authorList>
            <person name="Borowiak M."/>
            <person name="Alssahen M."/>
            <person name="Malorny B."/>
            <person name="Laemmler C."/>
            <person name="Siebert U."/>
            <person name="Ploetz M."/>
            <person name="Abdulmawjood A."/>
        </authorList>
    </citation>
    <scope>NUCLEOTIDE SEQUENCE [LARGE SCALE GENOMIC DNA]</scope>
    <source>
        <strain evidence="7 8">DSM 26142</strain>
    </source>
</reference>
<sequence length="414" mass="44121">MFDKGAHVPQQYKSLVFGVGARHFVLCKRFLTFSLVLYGANSSDTFGLGLSLAARTLPILLVTLLGGVIADKWDRVKASVSSIVAGMILNVCLALVLPGEGLGWKAQLILLFSGFVVAVGSPSLYALLPSIVEKSEILYGNALVRSFRNVAGIVAPGAAAAIGVHTSPVFLLWSVVAMNAVSACLVARIKITENVIAQKDEGNDRTTFRSVMSGNSWLYFTIPFWGIFLAVHSGAAEVSQPIYIIERLGPSIWSFMMSSVAIGYVCGSLFSLRIRTTKLISGSMAWGALSVAQLLACVLSDSFWILIIGSFVTGVGFEISGVLWGSALQSRIPASQMGRVSSLDYMISFGTTPFAYFIYALFPAQILHPVISISALLLIILALGGISMGLFLDRKNSRISASESSAEPSNSVIG</sequence>
<feature type="transmembrane region" description="Helical" evidence="6">
    <location>
        <begin position="147"/>
        <end position="164"/>
    </location>
</feature>
<dbReference type="InterPro" id="IPR011701">
    <property type="entry name" value="MFS"/>
</dbReference>
<protein>
    <submittedName>
        <fullName evidence="7">MFS transporter</fullName>
    </submittedName>
</protein>
<feature type="transmembrane region" description="Helical" evidence="6">
    <location>
        <begin position="370"/>
        <end position="392"/>
    </location>
</feature>
<evidence type="ECO:0000313" key="8">
    <source>
        <dbReference type="Proteomes" id="UP000602653"/>
    </source>
</evidence>
<comment type="subcellular location">
    <subcellularLocation>
        <location evidence="1">Cell membrane</location>
        <topology evidence="1">Multi-pass membrane protein</topology>
    </subcellularLocation>
</comment>
<evidence type="ECO:0000256" key="5">
    <source>
        <dbReference type="ARBA" id="ARBA00023136"/>
    </source>
</evidence>
<accession>A0ABX7IHW5</accession>
<name>A0ABX7IHW5_9ACTO</name>
<dbReference type="InterPro" id="IPR036259">
    <property type="entry name" value="MFS_trans_sf"/>
</dbReference>
<dbReference type="EMBL" id="CP070228">
    <property type="protein sequence ID" value="QRV02552.1"/>
    <property type="molecule type" value="Genomic_DNA"/>
</dbReference>
<feature type="transmembrane region" description="Helical" evidence="6">
    <location>
        <begin position="279"/>
        <end position="296"/>
    </location>
</feature>
<keyword evidence="3 6" id="KW-0812">Transmembrane</keyword>
<feature type="transmembrane region" description="Helical" evidence="6">
    <location>
        <begin position="210"/>
        <end position="231"/>
    </location>
</feature>
<dbReference type="Pfam" id="PF07690">
    <property type="entry name" value="MFS_1"/>
    <property type="match status" value="1"/>
</dbReference>
<keyword evidence="5 6" id="KW-0472">Membrane</keyword>
<dbReference type="PANTHER" id="PTHR23513:SF6">
    <property type="entry name" value="MAJOR FACILITATOR SUPERFAMILY ASSOCIATED DOMAIN-CONTAINING PROTEIN"/>
    <property type="match status" value="1"/>
</dbReference>
<evidence type="ECO:0000256" key="1">
    <source>
        <dbReference type="ARBA" id="ARBA00004651"/>
    </source>
</evidence>